<dbReference type="SUPFAM" id="SSF56112">
    <property type="entry name" value="Protein kinase-like (PK-like)"/>
    <property type="match status" value="1"/>
</dbReference>
<protein>
    <recommendedName>
        <fullName evidence="3">Protein kinase domain-containing protein</fullName>
    </recommendedName>
</protein>
<evidence type="ECO:0000313" key="2">
    <source>
        <dbReference type="Proteomes" id="UP000035462"/>
    </source>
</evidence>
<sequence length="249" mass="30437">MSNFKFTVNEKYKDFQKFLENIKNYFKESKNFIHKARNEIKIINYQNVDIVVKSFKIPNILNRVIYTFFRNSKAKKSYEYSLIIKEFTPNPIGFIEFYSNYLIRDSYFISEKFDYDFTIREPLLKKDFERKNEIFKAFSKFTFDLHEKGIYHLDYSPGNILIKKFEDKFIFKIVDINRMKFLDMDIDLRMKNFSKLWAKDEDLEIIIKEYSKFISLDEKELIRKALKFSHSLKRMKNFKKKLRGQKIVD</sequence>
<proteinExistence type="predicted"/>
<name>A0A837JEJ8_9BACT</name>
<dbReference type="Proteomes" id="UP000035462">
    <property type="component" value="Unassembled WGS sequence"/>
</dbReference>
<comment type="caution">
    <text evidence="1">The sequence shown here is derived from an EMBL/GenBank/DDBJ whole genome shotgun (WGS) entry which is preliminary data.</text>
</comment>
<accession>A0A837JEJ8</accession>
<dbReference type="InterPro" id="IPR008266">
    <property type="entry name" value="Tyr_kinase_AS"/>
</dbReference>
<dbReference type="InterPro" id="IPR011009">
    <property type="entry name" value="Kinase-like_dom_sf"/>
</dbReference>
<evidence type="ECO:0000313" key="1">
    <source>
        <dbReference type="EMBL" id="KLE07046.1"/>
    </source>
</evidence>
<dbReference type="GO" id="GO:0004672">
    <property type="term" value="F:protein kinase activity"/>
    <property type="evidence" value="ECO:0007669"/>
    <property type="project" value="InterPro"/>
</dbReference>
<dbReference type="PROSITE" id="PS00109">
    <property type="entry name" value="PROTEIN_KINASE_TYR"/>
    <property type="match status" value="1"/>
</dbReference>
<dbReference type="Gene3D" id="1.10.510.10">
    <property type="entry name" value="Transferase(Phosphotransferase) domain 1"/>
    <property type="match status" value="1"/>
</dbReference>
<reference evidence="1 2" key="1">
    <citation type="submission" date="2014-01" db="EMBL/GenBank/DDBJ databases">
        <title>Development of a Comparative Genomic Fingerprinting Assay for High Resolution Genotyping of Arcobacter butzleri.</title>
        <authorList>
            <person name="Webb A.L."/>
            <person name="Inglis G.D."/>
            <person name="Kruczkiewicz P."/>
            <person name="Selinger L.B."/>
            <person name="Taboada E.N."/>
        </authorList>
    </citation>
    <scope>NUCLEOTIDE SEQUENCE [LARGE SCALE GENOMIC DNA]</scope>
    <source>
        <strain evidence="1 2">L352</strain>
    </source>
</reference>
<dbReference type="RefSeq" id="WP_046994159.1">
    <property type="nucleotide sequence ID" value="NZ_JAIT01000006.1"/>
</dbReference>
<evidence type="ECO:0008006" key="3">
    <source>
        <dbReference type="Google" id="ProtNLM"/>
    </source>
</evidence>
<gene>
    <name evidence="1" type="ORF">AF77_00115</name>
</gene>
<dbReference type="AlphaFoldDB" id="A0A837JEJ8"/>
<dbReference type="EMBL" id="JAIT01000006">
    <property type="protein sequence ID" value="KLE07046.1"/>
    <property type="molecule type" value="Genomic_DNA"/>
</dbReference>
<organism evidence="1 2">
    <name type="scientific">Aliarcobacter butzleri L352</name>
    <dbReference type="NCBI Taxonomy" id="1447260"/>
    <lineage>
        <taxon>Bacteria</taxon>
        <taxon>Pseudomonadati</taxon>
        <taxon>Campylobacterota</taxon>
        <taxon>Epsilonproteobacteria</taxon>
        <taxon>Campylobacterales</taxon>
        <taxon>Arcobacteraceae</taxon>
        <taxon>Aliarcobacter</taxon>
    </lineage>
</organism>